<keyword evidence="1" id="KW-0812">Transmembrane</keyword>
<gene>
    <name evidence="2" type="ORF">CLNEO_11550</name>
</gene>
<feature type="transmembrane region" description="Helical" evidence="1">
    <location>
        <begin position="173"/>
        <end position="191"/>
    </location>
</feature>
<feature type="transmembrane region" description="Helical" evidence="1">
    <location>
        <begin position="117"/>
        <end position="134"/>
    </location>
</feature>
<comment type="caution">
    <text evidence="2">The sequence shown here is derived from an EMBL/GenBank/DDBJ whole genome shotgun (WGS) entry which is preliminary data.</text>
</comment>
<dbReference type="Proteomes" id="UP000070539">
    <property type="component" value="Unassembled WGS sequence"/>
</dbReference>
<dbReference type="OrthoDB" id="7057004at2"/>
<keyword evidence="1" id="KW-0472">Membrane</keyword>
<protein>
    <recommendedName>
        <fullName evidence="4">DUF1275 domain-containing protein</fullName>
    </recommendedName>
</protein>
<dbReference type="Pfam" id="PF06912">
    <property type="entry name" value="DUF1275"/>
    <property type="match status" value="1"/>
</dbReference>
<reference evidence="2 3" key="1">
    <citation type="submission" date="2016-01" db="EMBL/GenBank/DDBJ databases">
        <title>Genome sequence of Clostridium neopropionicum X4, DSM-3847.</title>
        <authorList>
            <person name="Poehlein A."/>
            <person name="Beck M.H."/>
            <person name="Bengelsdorf F.R."/>
            <person name="Daniel R."/>
            <person name="Duerre P."/>
        </authorList>
    </citation>
    <scope>NUCLEOTIDE SEQUENCE [LARGE SCALE GENOMIC DNA]</scope>
    <source>
        <strain evidence="2 3">DSM-3847</strain>
    </source>
</reference>
<dbReference type="STRING" id="36847.CLNEO_11550"/>
<feature type="transmembrane region" description="Helical" evidence="1">
    <location>
        <begin position="60"/>
        <end position="80"/>
    </location>
</feature>
<name>A0A136WFB7_9FIRM</name>
<dbReference type="EMBL" id="LRVM01000003">
    <property type="protein sequence ID" value="KXL53184.1"/>
    <property type="molecule type" value="Genomic_DNA"/>
</dbReference>
<evidence type="ECO:0000313" key="3">
    <source>
        <dbReference type="Proteomes" id="UP000070539"/>
    </source>
</evidence>
<keyword evidence="1" id="KW-1133">Transmembrane helix</keyword>
<evidence type="ECO:0000256" key="1">
    <source>
        <dbReference type="SAM" id="Phobius"/>
    </source>
</evidence>
<dbReference type="PANTHER" id="PTHR37314:SF4">
    <property type="entry name" value="UPF0700 TRANSMEMBRANE PROTEIN YOAK"/>
    <property type="match status" value="1"/>
</dbReference>
<feature type="transmembrane region" description="Helical" evidence="1">
    <location>
        <begin position="92"/>
        <end position="111"/>
    </location>
</feature>
<feature type="transmembrane region" description="Helical" evidence="1">
    <location>
        <begin position="197"/>
        <end position="218"/>
    </location>
</feature>
<accession>A0A136WFB7</accession>
<sequence>MNQWKEQMSESFRVGALLAFAGGFFDSYTYIARGGVFANAQTGNMILLAMQLVQGQFYHALYYLIPIFAFVSGIFLDEYIKRHFPQNHRLHWRQIVLLIEIVILVIVAFIPLGKGDILANVFISFICSMQVQSFRSVHGLPYATTMCTGNLRSGTHQLVQLVFEKDSTAGKKAFLYFSVILIFISGAAVGARVTSRVGVKSVLFCCILLIIAFIILFLQRKEQDE</sequence>
<dbReference type="PANTHER" id="PTHR37314">
    <property type="entry name" value="SLR0142 PROTEIN"/>
    <property type="match status" value="1"/>
</dbReference>
<evidence type="ECO:0000313" key="2">
    <source>
        <dbReference type="EMBL" id="KXL53184.1"/>
    </source>
</evidence>
<dbReference type="PATRIC" id="fig|36847.3.peg.1340"/>
<dbReference type="RefSeq" id="WP_066085886.1">
    <property type="nucleotide sequence ID" value="NZ_LRVM01000003.1"/>
</dbReference>
<feature type="transmembrane region" description="Helical" evidence="1">
    <location>
        <begin position="12"/>
        <end position="31"/>
    </location>
</feature>
<dbReference type="AlphaFoldDB" id="A0A136WFB7"/>
<dbReference type="InterPro" id="IPR010699">
    <property type="entry name" value="DUF1275"/>
</dbReference>
<organism evidence="2 3">
    <name type="scientific">Anaerotignum neopropionicum</name>
    <dbReference type="NCBI Taxonomy" id="36847"/>
    <lineage>
        <taxon>Bacteria</taxon>
        <taxon>Bacillati</taxon>
        <taxon>Bacillota</taxon>
        <taxon>Clostridia</taxon>
        <taxon>Lachnospirales</taxon>
        <taxon>Anaerotignaceae</taxon>
        <taxon>Anaerotignum</taxon>
    </lineage>
</organism>
<proteinExistence type="predicted"/>
<evidence type="ECO:0008006" key="4">
    <source>
        <dbReference type="Google" id="ProtNLM"/>
    </source>
</evidence>
<keyword evidence="3" id="KW-1185">Reference proteome</keyword>